<dbReference type="InterPro" id="IPR000719">
    <property type="entry name" value="Prot_kinase_dom"/>
</dbReference>
<dbReference type="PROSITE" id="PS50011">
    <property type="entry name" value="PROTEIN_KINASE_DOM"/>
    <property type="match status" value="1"/>
</dbReference>
<dbReference type="OrthoDB" id="4062651at2759"/>
<dbReference type="AlphaFoldDB" id="A0A9W4KBX5"/>
<dbReference type="InterPro" id="IPR011009">
    <property type="entry name" value="Kinase-like_dom_sf"/>
</dbReference>
<organism evidence="2 3">
    <name type="scientific">Penicillium egyptiacum</name>
    <dbReference type="NCBI Taxonomy" id="1303716"/>
    <lineage>
        <taxon>Eukaryota</taxon>
        <taxon>Fungi</taxon>
        <taxon>Dikarya</taxon>
        <taxon>Ascomycota</taxon>
        <taxon>Pezizomycotina</taxon>
        <taxon>Eurotiomycetes</taxon>
        <taxon>Eurotiomycetidae</taxon>
        <taxon>Eurotiales</taxon>
        <taxon>Aspergillaceae</taxon>
        <taxon>Penicillium</taxon>
    </lineage>
</organism>
<gene>
    <name evidence="2" type="ORF">PEGY_LOCUS3423</name>
</gene>
<protein>
    <recommendedName>
        <fullName evidence="1">Protein kinase domain-containing protein</fullName>
    </recommendedName>
</protein>
<dbReference type="GO" id="GO:0004672">
    <property type="term" value="F:protein kinase activity"/>
    <property type="evidence" value="ECO:0007669"/>
    <property type="project" value="InterPro"/>
</dbReference>
<dbReference type="SUPFAM" id="SSF56112">
    <property type="entry name" value="Protein kinase-like (PK-like)"/>
    <property type="match status" value="1"/>
</dbReference>
<proteinExistence type="predicted"/>
<name>A0A9W4KBX5_9EURO</name>
<feature type="domain" description="Protein kinase" evidence="1">
    <location>
        <begin position="1"/>
        <end position="173"/>
    </location>
</feature>
<dbReference type="Proteomes" id="UP001154252">
    <property type="component" value="Unassembled WGS sequence"/>
</dbReference>
<keyword evidence="3" id="KW-1185">Reference proteome</keyword>
<comment type="caution">
    <text evidence="2">The sequence shown here is derived from an EMBL/GenBank/DDBJ whole genome shotgun (WGS) entry which is preliminary data.</text>
</comment>
<dbReference type="EMBL" id="CAJVRC010000846">
    <property type="protein sequence ID" value="CAG8893202.1"/>
    <property type="molecule type" value="Genomic_DNA"/>
</dbReference>
<sequence length="173" mass="19573">MTSKTCARQWVISGVLLEYYSGGSLQHILDGQRIEAFPWERWPIQIGTALHHFHMAKKTYMDLKPSNLVINGDGDAVLIDVSGIGRITHEWRAPEIWDEISPLELSLQVRQLNDTWAYGKLLLLLASSAGNSPFVSTLKDVSPRLTEDDVQTRWTISDTICPLESVQLVDKWN</sequence>
<accession>A0A9W4KBX5</accession>
<dbReference type="Gene3D" id="1.10.510.10">
    <property type="entry name" value="Transferase(Phosphotransferase) domain 1"/>
    <property type="match status" value="1"/>
</dbReference>
<evidence type="ECO:0000259" key="1">
    <source>
        <dbReference type="PROSITE" id="PS50011"/>
    </source>
</evidence>
<reference evidence="2" key="1">
    <citation type="submission" date="2021-07" db="EMBL/GenBank/DDBJ databases">
        <authorList>
            <person name="Branca A.L. A."/>
        </authorList>
    </citation>
    <scope>NUCLEOTIDE SEQUENCE</scope>
</reference>
<dbReference type="GO" id="GO:0005524">
    <property type="term" value="F:ATP binding"/>
    <property type="evidence" value="ECO:0007669"/>
    <property type="project" value="InterPro"/>
</dbReference>
<dbReference type="Pfam" id="PF00069">
    <property type="entry name" value="Pkinase"/>
    <property type="match status" value="1"/>
</dbReference>
<evidence type="ECO:0000313" key="3">
    <source>
        <dbReference type="Proteomes" id="UP001154252"/>
    </source>
</evidence>
<evidence type="ECO:0000313" key="2">
    <source>
        <dbReference type="EMBL" id="CAG8893202.1"/>
    </source>
</evidence>